<sequence length="120" mass="13713">MVWPYGVNEIFGSVPNGPEPFALNKLFCYYEFMTDLIFKVKKAEEHGRSGIEIILKDKKKISRVITEDTDKLLGMLDKLLKRNKIELESLNNIKVETTREAGLTSQRIVKSIVKALSLNL</sequence>
<evidence type="ECO:0000313" key="2">
    <source>
        <dbReference type="Proteomes" id="UP000177810"/>
    </source>
</evidence>
<gene>
    <name evidence="1" type="ORF">A2V69_01955</name>
</gene>
<dbReference type="EMBL" id="MHMT01000001">
    <property type="protein sequence ID" value="OGZ33275.1"/>
    <property type="molecule type" value="Genomic_DNA"/>
</dbReference>
<proteinExistence type="predicted"/>
<dbReference type="STRING" id="1801990.A2V69_01955"/>
<evidence type="ECO:0000313" key="1">
    <source>
        <dbReference type="EMBL" id="OGZ33275.1"/>
    </source>
</evidence>
<organism evidence="1 2">
    <name type="scientific">Candidatus Portnoybacteria bacterium RBG_13_40_8</name>
    <dbReference type="NCBI Taxonomy" id="1801990"/>
    <lineage>
        <taxon>Bacteria</taxon>
        <taxon>Candidatus Portnoyibacteriota</taxon>
    </lineage>
</organism>
<accession>A0A1G2F5C5</accession>
<comment type="caution">
    <text evidence="1">The sequence shown here is derived from an EMBL/GenBank/DDBJ whole genome shotgun (WGS) entry which is preliminary data.</text>
</comment>
<name>A0A1G2F5C5_9BACT</name>
<protein>
    <submittedName>
        <fullName evidence="1">Uncharacterized protein</fullName>
    </submittedName>
</protein>
<dbReference type="AlphaFoldDB" id="A0A1G2F5C5"/>
<dbReference type="Proteomes" id="UP000177810">
    <property type="component" value="Unassembled WGS sequence"/>
</dbReference>
<reference evidence="1 2" key="1">
    <citation type="journal article" date="2016" name="Nat. Commun.">
        <title>Thousands of microbial genomes shed light on interconnected biogeochemical processes in an aquifer system.</title>
        <authorList>
            <person name="Anantharaman K."/>
            <person name="Brown C.T."/>
            <person name="Hug L.A."/>
            <person name="Sharon I."/>
            <person name="Castelle C.J."/>
            <person name="Probst A.J."/>
            <person name="Thomas B.C."/>
            <person name="Singh A."/>
            <person name="Wilkins M.J."/>
            <person name="Karaoz U."/>
            <person name="Brodie E.L."/>
            <person name="Williams K.H."/>
            <person name="Hubbard S.S."/>
            <person name="Banfield J.F."/>
        </authorList>
    </citation>
    <scope>NUCLEOTIDE SEQUENCE [LARGE SCALE GENOMIC DNA]</scope>
</reference>